<proteinExistence type="inferred from homology"/>
<comment type="catalytic activity">
    <reaction evidence="11 12">
        <text>L-leucine + 2-oxoglutarate = 4-methyl-2-oxopentanoate + L-glutamate</text>
        <dbReference type="Rhea" id="RHEA:18321"/>
        <dbReference type="ChEBI" id="CHEBI:16810"/>
        <dbReference type="ChEBI" id="CHEBI:17865"/>
        <dbReference type="ChEBI" id="CHEBI:29985"/>
        <dbReference type="ChEBI" id="CHEBI:57427"/>
        <dbReference type="EC" id="2.6.1.42"/>
    </reaction>
</comment>
<protein>
    <recommendedName>
        <fullName evidence="12">Branched-chain-amino-acid aminotransferase</fullName>
        <shortName evidence="12">BCAT</shortName>
        <ecNumber evidence="12">2.6.1.42</ecNumber>
    </recommendedName>
</protein>
<gene>
    <name evidence="12" type="primary">ilvE</name>
    <name evidence="13" type="ORF">FHU36_003887</name>
</gene>
<evidence type="ECO:0000256" key="11">
    <source>
        <dbReference type="ARBA" id="ARBA00049229"/>
    </source>
</evidence>
<evidence type="ECO:0000256" key="2">
    <source>
        <dbReference type="ARBA" id="ARBA00004824"/>
    </source>
</evidence>
<dbReference type="Gene3D" id="3.30.470.10">
    <property type="match status" value="1"/>
</dbReference>
<comment type="pathway">
    <text evidence="2 12">Amino-acid biosynthesis; L-isoleucine biosynthesis; L-isoleucine from 2-oxobutanoate: step 4/4.</text>
</comment>
<dbReference type="InterPro" id="IPR050571">
    <property type="entry name" value="Class-IV_PLP-Dep_Aminotrnsfr"/>
</dbReference>
<dbReference type="PANTHER" id="PTHR42743">
    <property type="entry name" value="AMINO-ACID AMINOTRANSFERASE"/>
    <property type="match status" value="1"/>
</dbReference>
<organism evidence="13 14">
    <name type="scientific">Nonomuraea muscovyensis</name>
    <dbReference type="NCBI Taxonomy" id="1124761"/>
    <lineage>
        <taxon>Bacteria</taxon>
        <taxon>Bacillati</taxon>
        <taxon>Actinomycetota</taxon>
        <taxon>Actinomycetes</taxon>
        <taxon>Streptosporangiales</taxon>
        <taxon>Streptosporangiaceae</taxon>
        <taxon>Nonomuraea</taxon>
    </lineage>
</organism>
<dbReference type="Gene3D" id="3.20.10.10">
    <property type="entry name" value="D-amino Acid Aminotransferase, subunit A, domain 2"/>
    <property type="match status" value="1"/>
</dbReference>
<evidence type="ECO:0000256" key="1">
    <source>
        <dbReference type="ARBA" id="ARBA00001933"/>
    </source>
</evidence>
<dbReference type="InterPro" id="IPR043132">
    <property type="entry name" value="BCAT-like_C"/>
</dbReference>
<dbReference type="GO" id="GO:0004084">
    <property type="term" value="F:branched-chain-amino-acid transaminase activity"/>
    <property type="evidence" value="ECO:0007669"/>
    <property type="project" value="UniProtKB-EC"/>
</dbReference>
<evidence type="ECO:0000256" key="5">
    <source>
        <dbReference type="ARBA" id="ARBA00009320"/>
    </source>
</evidence>
<evidence type="ECO:0000256" key="6">
    <source>
        <dbReference type="ARBA" id="ARBA00022576"/>
    </source>
</evidence>
<dbReference type="UniPathway" id="UPA00047">
    <property type="reaction ID" value="UER00058"/>
</dbReference>
<dbReference type="PANTHER" id="PTHR42743:SF11">
    <property type="entry name" value="AMINODEOXYCHORISMATE LYASE"/>
    <property type="match status" value="1"/>
</dbReference>
<dbReference type="UniPathway" id="UPA00049">
    <property type="reaction ID" value="UER00062"/>
</dbReference>
<evidence type="ECO:0000313" key="14">
    <source>
        <dbReference type="Proteomes" id="UP000583800"/>
    </source>
</evidence>
<dbReference type="InterPro" id="IPR001544">
    <property type="entry name" value="Aminotrans_IV"/>
</dbReference>
<dbReference type="AlphaFoldDB" id="A0A7X0EWT4"/>
<dbReference type="GO" id="GO:0009099">
    <property type="term" value="P:L-valine biosynthetic process"/>
    <property type="evidence" value="ECO:0007669"/>
    <property type="project" value="UniProtKB-UniPathway"/>
</dbReference>
<dbReference type="InterPro" id="IPR043131">
    <property type="entry name" value="BCAT-like_N"/>
</dbReference>
<comment type="pathway">
    <text evidence="4 12">Amino-acid biosynthesis; L-leucine biosynthesis; L-leucine from 3-methyl-2-oxobutanoate: step 4/4.</text>
</comment>
<keyword evidence="7 12" id="KW-0808">Transferase</keyword>
<evidence type="ECO:0000256" key="9">
    <source>
        <dbReference type="ARBA" id="ARBA00048212"/>
    </source>
</evidence>
<dbReference type="GO" id="GO:0009097">
    <property type="term" value="P:isoleucine biosynthetic process"/>
    <property type="evidence" value="ECO:0007669"/>
    <property type="project" value="UniProtKB-UniPathway"/>
</dbReference>
<evidence type="ECO:0000256" key="8">
    <source>
        <dbReference type="ARBA" id="ARBA00022898"/>
    </source>
</evidence>
<dbReference type="Proteomes" id="UP000583800">
    <property type="component" value="Unassembled WGS sequence"/>
</dbReference>
<keyword evidence="6 12" id="KW-0032">Aminotransferase</keyword>
<evidence type="ECO:0000256" key="7">
    <source>
        <dbReference type="ARBA" id="ARBA00022679"/>
    </source>
</evidence>
<keyword evidence="8 12" id="KW-0663">Pyridoxal phosphate</keyword>
<dbReference type="EC" id="2.6.1.42" evidence="12"/>
<keyword evidence="12" id="KW-0028">Amino-acid biosynthesis</keyword>
<comment type="function">
    <text evidence="12">Acts on leucine, isoleucine and valine.</text>
</comment>
<comment type="caution">
    <text evidence="13">The sequence shown here is derived from an EMBL/GenBank/DDBJ whole genome shotgun (WGS) entry which is preliminary data.</text>
</comment>
<dbReference type="InterPro" id="IPR005785">
    <property type="entry name" value="B_amino_transI"/>
</dbReference>
<keyword evidence="12" id="KW-0100">Branched-chain amino acid biosynthesis</keyword>
<dbReference type="InterPro" id="IPR036038">
    <property type="entry name" value="Aminotransferase-like"/>
</dbReference>
<comment type="pathway">
    <text evidence="3 12">Amino-acid biosynthesis; L-valine biosynthesis; L-valine from pyruvate: step 4/4.</text>
</comment>
<evidence type="ECO:0000256" key="12">
    <source>
        <dbReference type="RuleBase" id="RU364094"/>
    </source>
</evidence>
<comment type="similarity">
    <text evidence="5 12">Belongs to the class-IV pyridoxal-phosphate-dependent aminotransferase family.</text>
</comment>
<evidence type="ECO:0000256" key="10">
    <source>
        <dbReference type="ARBA" id="ARBA00048798"/>
    </source>
</evidence>
<dbReference type="CDD" id="cd00449">
    <property type="entry name" value="PLPDE_IV"/>
    <property type="match status" value="1"/>
</dbReference>
<evidence type="ECO:0000256" key="3">
    <source>
        <dbReference type="ARBA" id="ARBA00004931"/>
    </source>
</evidence>
<dbReference type="FunFam" id="3.20.10.10:FF:000002">
    <property type="entry name" value="D-alanine aminotransferase"/>
    <property type="match status" value="1"/>
</dbReference>
<dbReference type="SUPFAM" id="SSF56752">
    <property type="entry name" value="D-aminoacid aminotransferase-like PLP-dependent enzymes"/>
    <property type="match status" value="1"/>
</dbReference>
<dbReference type="Pfam" id="PF01063">
    <property type="entry name" value="Aminotran_4"/>
    <property type="match status" value="1"/>
</dbReference>
<evidence type="ECO:0000256" key="4">
    <source>
        <dbReference type="ARBA" id="ARBA00005072"/>
    </source>
</evidence>
<comment type="catalytic activity">
    <reaction evidence="9 12">
        <text>L-valine + 2-oxoglutarate = 3-methyl-2-oxobutanoate + L-glutamate</text>
        <dbReference type="Rhea" id="RHEA:24813"/>
        <dbReference type="ChEBI" id="CHEBI:11851"/>
        <dbReference type="ChEBI" id="CHEBI:16810"/>
        <dbReference type="ChEBI" id="CHEBI:29985"/>
        <dbReference type="ChEBI" id="CHEBI:57762"/>
        <dbReference type="EC" id="2.6.1.42"/>
    </reaction>
</comment>
<dbReference type="EMBL" id="JACHJB010000002">
    <property type="protein sequence ID" value="MBB6347342.1"/>
    <property type="molecule type" value="Genomic_DNA"/>
</dbReference>
<dbReference type="NCBIfam" id="TIGR01122">
    <property type="entry name" value="ilvE_I"/>
    <property type="match status" value="1"/>
</dbReference>
<accession>A0A7X0EWT4</accession>
<reference evidence="13 14" key="1">
    <citation type="submission" date="2020-08" db="EMBL/GenBank/DDBJ databases">
        <title>Sequencing the genomes of 1000 actinobacteria strains.</title>
        <authorList>
            <person name="Klenk H.-P."/>
        </authorList>
    </citation>
    <scope>NUCLEOTIDE SEQUENCE [LARGE SCALE GENOMIC DNA]</scope>
    <source>
        <strain evidence="13 14">DSM 45913</strain>
    </source>
</reference>
<dbReference type="NCBIfam" id="NF005146">
    <property type="entry name" value="PRK06606.1"/>
    <property type="match status" value="1"/>
</dbReference>
<sequence length="309" mass="33086">METGQETGHIWMDGTLVPWAEARVHVLSHALHYGTGVLEGTRAFDTGEGPAVFRLREHLERLHRSARVVGMRVPYDVDELAAATLETVAANGPRACYIRHLVHRGYGELGLAARANPVVVSIATWEWETPAAGVRLMTSSWRRNDQAVVPTAAKATGPYLNSVLAKAEAVEAGYDEAVLLNAAGHVSECTAANLFVVREGRVVTPPASAGALEGITQDTVERLAADLGMPVARHDVMRSDLYTADEVFLCGTAAGVVPVRSVDGRELTAPGPVTSALAAAYEAAAHGRDPRYRHWLTPVRPRLAAGLRP</sequence>
<dbReference type="RefSeq" id="WP_185085303.1">
    <property type="nucleotide sequence ID" value="NZ_JACHJB010000002.1"/>
</dbReference>
<dbReference type="UniPathway" id="UPA00048">
    <property type="reaction ID" value="UER00073"/>
</dbReference>
<comment type="cofactor">
    <cofactor evidence="1 12">
        <name>pyridoxal 5'-phosphate</name>
        <dbReference type="ChEBI" id="CHEBI:597326"/>
    </cofactor>
</comment>
<comment type="catalytic activity">
    <reaction evidence="10 12">
        <text>L-isoleucine + 2-oxoglutarate = (S)-3-methyl-2-oxopentanoate + L-glutamate</text>
        <dbReference type="Rhea" id="RHEA:24801"/>
        <dbReference type="ChEBI" id="CHEBI:16810"/>
        <dbReference type="ChEBI" id="CHEBI:29985"/>
        <dbReference type="ChEBI" id="CHEBI:35146"/>
        <dbReference type="ChEBI" id="CHEBI:58045"/>
        <dbReference type="EC" id="2.6.1.42"/>
    </reaction>
</comment>
<dbReference type="GO" id="GO:0009098">
    <property type="term" value="P:L-leucine biosynthetic process"/>
    <property type="evidence" value="ECO:0007669"/>
    <property type="project" value="UniProtKB-UniPathway"/>
</dbReference>
<evidence type="ECO:0000313" key="13">
    <source>
        <dbReference type="EMBL" id="MBB6347342.1"/>
    </source>
</evidence>
<name>A0A7X0EWT4_9ACTN</name>
<keyword evidence="14" id="KW-1185">Reference proteome</keyword>